<keyword evidence="2 7" id="KW-0808">Transferase</keyword>
<keyword evidence="6 7" id="KW-0012">Acyltransferase</keyword>
<comment type="domain">
    <text evidence="7">The DHHC domain is required for palmitoyltransferase activity.</text>
</comment>
<dbReference type="Pfam" id="PF01529">
    <property type="entry name" value="DHHC"/>
    <property type="match status" value="1"/>
</dbReference>
<dbReference type="InterPro" id="IPR001594">
    <property type="entry name" value="Palmitoyltrfase_DHHC"/>
</dbReference>
<evidence type="ECO:0000256" key="7">
    <source>
        <dbReference type="RuleBase" id="RU079119"/>
    </source>
</evidence>
<dbReference type="EMBL" id="CAJJDP010000008">
    <property type="protein sequence ID" value="CAD8138455.1"/>
    <property type="molecule type" value="Genomic_DNA"/>
</dbReference>
<evidence type="ECO:0000256" key="5">
    <source>
        <dbReference type="ARBA" id="ARBA00023136"/>
    </source>
</evidence>
<evidence type="ECO:0000256" key="2">
    <source>
        <dbReference type="ARBA" id="ARBA00022679"/>
    </source>
</evidence>
<dbReference type="AlphaFoldDB" id="A0A8S1SE31"/>
<keyword evidence="5 7" id="KW-0472">Membrane</keyword>
<dbReference type="GO" id="GO:0019706">
    <property type="term" value="F:protein-cysteine S-palmitoyltransferase activity"/>
    <property type="evidence" value="ECO:0007669"/>
    <property type="project" value="UniProtKB-EC"/>
</dbReference>
<keyword evidence="4 7" id="KW-1133">Transmembrane helix</keyword>
<comment type="catalytic activity">
    <reaction evidence="7">
        <text>L-cysteinyl-[protein] + hexadecanoyl-CoA = S-hexadecanoyl-L-cysteinyl-[protein] + CoA</text>
        <dbReference type="Rhea" id="RHEA:36683"/>
        <dbReference type="Rhea" id="RHEA-COMP:10131"/>
        <dbReference type="Rhea" id="RHEA-COMP:11032"/>
        <dbReference type="ChEBI" id="CHEBI:29950"/>
        <dbReference type="ChEBI" id="CHEBI:57287"/>
        <dbReference type="ChEBI" id="CHEBI:57379"/>
        <dbReference type="ChEBI" id="CHEBI:74151"/>
        <dbReference type="EC" id="2.3.1.225"/>
    </reaction>
</comment>
<feature type="transmembrane region" description="Helical" evidence="7">
    <location>
        <begin position="135"/>
        <end position="158"/>
    </location>
</feature>
<evidence type="ECO:0000313" key="9">
    <source>
        <dbReference type="EMBL" id="CAD8138455.1"/>
    </source>
</evidence>
<comment type="subcellular location">
    <subcellularLocation>
        <location evidence="1">Membrane</location>
        <topology evidence="1">Multi-pass membrane protein</topology>
    </subcellularLocation>
</comment>
<dbReference type="GO" id="GO:0005794">
    <property type="term" value="C:Golgi apparatus"/>
    <property type="evidence" value="ECO:0007669"/>
    <property type="project" value="TreeGrafter"/>
</dbReference>
<protein>
    <recommendedName>
        <fullName evidence="7">Palmitoyltransferase</fullName>
        <ecNumber evidence="7">2.3.1.225</ecNumber>
    </recommendedName>
</protein>
<sequence>MKVRSGCSQYPSLLQIFVIVFYVLNTVMTYIHILILEERTAHYIIFSILISISSYFCIKTTICDPTDSFVIQQQKNRGAPFDYEEHQLNQFCELCIAYVKETTKHCKQCNRCCEDFDHHCRWINNCVGGKNYKQFIGMIIFTFIILIYSIIVNGRVISQYNKQELETLTIYSKYKRSLLIITIVLSVLETMATLLLLQLILFHIYLWKKGISTYEYITQRRSKQVQPSNFSEFNIINNHESKMDIIKNNREHEEQSVMFRKEKEKQASQIYTNSELMKKDESLCSSKKNSQSILQKRKLTQGDSDDSQKEGVINFFSQRIQSNIDLRLQNRQMNTIDVKTPEITQFQ</sequence>
<gene>
    <name evidence="9" type="ORF">POCTA_138.1.T0090388</name>
</gene>
<keyword evidence="3 7" id="KW-0812">Transmembrane</keyword>
<dbReference type="InterPro" id="IPR039859">
    <property type="entry name" value="PFA4/ZDH16/20/ERF2-like"/>
</dbReference>
<organism evidence="9 10">
    <name type="scientific">Paramecium octaurelia</name>
    <dbReference type="NCBI Taxonomy" id="43137"/>
    <lineage>
        <taxon>Eukaryota</taxon>
        <taxon>Sar</taxon>
        <taxon>Alveolata</taxon>
        <taxon>Ciliophora</taxon>
        <taxon>Intramacronucleata</taxon>
        <taxon>Oligohymenophorea</taxon>
        <taxon>Peniculida</taxon>
        <taxon>Parameciidae</taxon>
        <taxon>Paramecium</taxon>
    </lineage>
</organism>
<evidence type="ECO:0000256" key="4">
    <source>
        <dbReference type="ARBA" id="ARBA00022989"/>
    </source>
</evidence>
<dbReference type="PANTHER" id="PTHR22883">
    <property type="entry name" value="ZINC FINGER DHHC DOMAIN CONTAINING PROTEIN"/>
    <property type="match status" value="1"/>
</dbReference>
<dbReference type="PROSITE" id="PS50216">
    <property type="entry name" value="DHHC"/>
    <property type="match status" value="1"/>
</dbReference>
<feature type="transmembrane region" description="Helical" evidence="7">
    <location>
        <begin position="41"/>
        <end position="58"/>
    </location>
</feature>
<evidence type="ECO:0000256" key="6">
    <source>
        <dbReference type="ARBA" id="ARBA00023315"/>
    </source>
</evidence>
<feature type="transmembrane region" description="Helical" evidence="7">
    <location>
        <begin position="12"/>
        <end position="35"/>
    </location>
</feature>
<dbReference type="GO" id="GO:0016020">
    <property type="term" value="C:membrane"/>
    <property type="evidence" value="ECO:0007669"/>
    <property type="project" value="UniProtKB-SubCell"/>
</dbReference>
<evidence type="ECO:0000256" key="3">
    <source>
        <dbReference type="ARBA" id="ARBA00022692"/>
    </source>
</evidence>
<dbReference type="GO" id="GO:0005783">
    <property type="term" value="C:endoplasmic reticulum"/>
    <property type="evidence" value="ECO:0007669"/>
    <property type="project" value="TreeGrafter"/>
</dbReference>
<proteinExistence type="inferred from homology"/>
<dbReference type="OrthoDB" id="1924421at2759"/>
<evidence type="ECO:0000256" key="1">
    <source>
        <dbReference type="ARBA" id="ARBA00004141"/>
    </source>
</evidence>
<dbReference type="EC" id="2.3.1.225" evidence="7"/>
<feature type="domain" description="Palmitoyltransferase DHHC" evidence="8">
    <location>
        <begin position="88"/>
        <end position="219"/>
    </location>
</feature>
<feature type="transmembrane region" description="Helical" evidence="7">
    <location>
        <begin position="178"/>
        <end position="206"/>
    </location>
</feature>
<dbReference type="Proteomes" id="UP000683925">
    <property type="component" value="Unassembled WGS sequence"/>
</dbReference>
<accession>A0A8S1SE31</accession>
<dbReference type="OMA" id="MNTIDVK"/>
<name>A0A8S1SE31_PAROT</name>
<keyword evidence="10" id="KW-1185">Reference proteome</keyword>
<reference evidence="9" key="1">
    <citation type="submission" date="2021-01" db="EMBL/GenBank/DDBJ databases">
        <authorList>
            <consortium name="Genoscope - CEA"/>
            <person name="William W."/>
        </authorList>
    </citation>
    <scope>NUCLEOTIDE SEQUENCE</scope>
</reference>
<dbReference type="PANTHER" id="PTHR22883:SF203">
    <property type="entry name" value="PALMITOYLTRANSFERASE"/>
    <property type="match status" value="1"/>
</dbReference>
<dbReference type="GO" id="GO:0006612">
    <property type="term" value="P:protein targeting to membrane"/>
    <property type="evidence" value="ECO:0007669"/>
    <property type="project" value="TreeGrafter"/>
</dbReference>
<comment type="caution">
    <text evidence="9">The sequence shown here is derived from an EMBL/GenBank/DDBJ whole genome shotgun (WGS) entry which is preliminary data.</text>
</comment>
<evidence type="ECO:0000313" key="10">
    <source>
        <dbReference type="Proteomes" id="UP000683925"/>
    </source>
</evidence>
<evidence type="ECO:0000259" key="8">
    <source>
        <dbReference type="Pfam" id="PF01529"/>
    </source>
</evidence>
<comment type="similarity">
    <text evidence="7">Belongs to the DHHC palmitoyltransferase family.</text>
</comment>